<proteinExistence type="predicted"/>
<dbReference type="GO" id="GO:0008270">
    <property type="term" value="F:zinc ion binding"/>
    <property type="evidence" value="ECO:0007669"/>
    <property type="project" value="UniProtKB-KW"/>
</dbReference>
<evidence type="ECO:0000313" key="6">
    <source>
        <dbReference type="EMBL" id="KAE9524412.1"/>
    </source>
</evidence>
<dbReference type="OrthoDB" id="6740409at2759"/>
<reference evidence="6 7" key="1">
    <citation type="submission" date="2019-08" db="EMBL/GenBank/DDBJ databases">
        <title>The genome of the soybean aphid Biotype 1, its phylome, world population structure and adaptation to the North American continent.</title>
        <authorList>
            <person name="Giordano R."/>
            <person name="Donthu R.K."/>
            <person name="Hernandez A.G."/>
            <person name="Wright C.L."/>
            <person name="Zimin A.V."/>
        </authorList>
    </citation>
    <scope>NUCLEOTIDE SEQUENCE [LARGE SCALE GENOMIC DNA]</scope>
    <source>
        <tissue evidence="6">Whole aphids</tissue>
    </source>
</reference>
<evidence type="ECO:0000256" key="4">
    <source>
        <dbReference type="SAM" id="MobiDB-lite"/>
    </source>
</evidence>
<evidence type="ECO:0000256" key="2">
    <source>
        <dbReference type="ARBA" id="ARBA00022771"/>
    </source>
</evidence>
<sequence length="193" mass="22149">MSLNYLKSSKGKDLLVYLGCIFEKNYLKKEKTYWKCIRYNTDKSRGRTHTKNSEVTFHNDDHNHTPNAEEIGVKKCISQIKEMSNQSESTPQQIVAQMSCSSAAVSAALPTINSMKKMIQRIRYQKNALPANPTVLSELIIFEPYNITLDNEPYLLYDSGVEDNNRILLFSTKNDLKILASEQSHWFIDGTFK</sequence>
<evidence type="ECO:0000313" key="7">
    <source>
        <dbReference type="Proteomes" id="UP000475862"/>
    </source>
</evidence>
<accession>A0A6G0T1N2</accession>
<name>A0A6G0T1N2_APHGL</name>
<evidence type="ECO:0000256" key="3">
    <source>
        <dbReference type="ARBA" id="ARBA00022833"/>
    </source>
</evidence>
<comment type="caution">
    <text evidence="6">The sequence shown here is derived from an EMBL/GenBank/DDBJ whole genome shotgun (WGS) entry which is preliminary data.</text>
</comment>
<feature type="domain" description="FLYWCH-type" evidence="5">
    <location>
        <begin position="5"/>
        <end position="64"/>
    </location>
</feature>
<gene>
    <name evidence="6" type="ORF">AGLY_015133</name>
</gene>
<dbReference type="EMBL" id="VYZN01000068">
    <property type="protein sequence ID" value="KAE9524412.1"/>
    <property type="molecule type" value="Genomic_DNA"/>
</dbReference>
<keyword evidence="2" id="KW-0863">Zinc-finger</keyword>
<protein>
    <recommendedName>
        <fullName evidence="5">FLYWCH-type domain-containing protein</fullName>
    </recommendedName>
</protein>
<organism evidence="6 7">
    <name type="scientific">Aphis glycines</name>
    <name type="common">Soybean aphid</name>
    <dbReference type="NCBI Taxonomy" id="307491"/>
    <lineage>
        <taxon>Eukaryota</taxon>
        <taxon>Metazoa</taxon>
        <taxon>Ecdysozoa</taxon>
        <taxon>Arthropoda</taxon>
        <taxon>Hexapoda</taxon>
        <taxon>Insecta</taxon>
        <taxon>Pterygota</taxon>
        <taxon>Neoptera</taxon>
        <taxon>Paraneoptera</taxon>
        <taxon>Hemiptera</taxon>
        <taxon>Sternorrhyncha</taxon>
        <taxon>Aphidomorpha</taxon>
        <taxon>Aphidoidea</taxon>
        <taxon>Aphididae</taxon>
        <taxon>Aphidini</taxon>
        <taxon>Aphis</taxon>
        <taxon>Aphis</taxon>
    </lineage>
</organism>
<dbReference type="Pfam" id="PF04500">
    <property type="entry name" value="FLYWCH"/>
    <property type="match status" value="1"/>
</dbReference>
<keyword evidence="3" id="KW-0862">Zinc</keyword>
<evidence type="ECO:0000259" key="5">
    <source>
        <dbReference type="Pfam" id="PF04500"/>
    </source>
</evidence>
<keyword evidence="1" id="KW-0479">Metal-binding</keyword>
<dbReference type="AlphaFoldDB" id="A0A6G0T1N2"/>
<feature type="region of interest" description="Disordered" evidence="4">
    <location>
        <begin position="45"/>
        <end position="64"/>
    </location>
</feature>
<dbReference type="Gene3D" id="2.20.25.240">
    <property type="match status" value="1"/>
</dbReference>
<keyword evidence="7" id="KW-1185">Reference proteome</keyword>
<dbReference type="Proteomes" id="UP000475862">
    <property type="component" value="Unassembled WGS sequence"/>
</dbReference>
<dbReference type="InterPro" id="IPR007588">
    <property type="entry name" value="Znf_FLYWCH"/>
</dbReference>
<evidence type="ECO:0000256" key="1">
    <source>
        <dbReference type="ARBA" id="ARBA00022723"/>
    </source>
</evidence>